<evidence type="ECO:0000313" key="3">
    <source>
        <dbReference type="Proteomes" id="UP001500631"/>
    </source>
</evidence>
<evidence type="ECO:0000313" key="2">
    <source>
        <dbReference type="EMBL" id="GAA5104150.1"/>
    </source>
</evidence>
<evidence type="ECO:0000256" key="1">
    <source>
        <dbReference type="ARBA" id="ARBA00008525"/>
    </source>
</evidence>
<gene>
    <name evidence="2" type="primary">cbrC</name>
    <name evidence="2" type="ORF">GCM10023338_23480</name>
</gene>
<protein>
    <submittedName>
        <fullName evidence="2">PF03691 family colicin E2 tolerance protein CbrC</fullName>
    </submittedName>
</protein>
<keyword evidence="3" id="KW-1185">Reference proteome</keyword>
<dbReference type="RefSeq" id="WP_077926603.1">
    <property type="nucleotide sequence ID" value="NZ_BAABKE010000010.1"/>
</dbReference>
<sequence>MDLPKFKYHPNVYELDLFVKELGRCSVCNEVRDLKYVGSFYSVDDPDYLCPWCIVAGSAAAKYDGSFNDYCGIEGVSPNPDDPEPMIDANLLDEICSRTPSYFSWQQEKWLTHCNEPCAFIDYTDTKMIAPFYNEIKQDLDDSGRGYSSEMLQYISQDGSVVGYLFQCVKCGQHKLHIDCD</sequence>
<accession>A0ABP9MXU8</accession>
<comment type="similarity">
    <text evidence="1">Belongs to the UPF0167 family.</text>
</comment>
<dbReference type="EMBL" id="BAABKE010000010">
    <property type="protein sequence ID" value="GAA5104150.1"/>
    <property type="molecule type" value="Genomic_DNA"/>
</dbReference>
<dbReference type="Pfam" id="PF03691">
    <property type="entry name" value="UPF0167"/>
    <property type="match status" value="1"/>
</dbReference>
<name>A0ABP9MXU8_9GAMM</name>
<dbReference type="Proteomes" id="UP001500631">
    <property type="component" value="Unassembled WGS sequence"/>
</dbReference>
<organism evidence="2 3">
    <name type="scientific">Wohlfahrtiimonas larvae</name>
    <dbReference type="NCBI Taxonomy" id="1157986"/>
    <lineage>
        <taxon>Bacteria</taxon>
        <taxon>Pseudomonadati</taxon>
        <taxon>Pseudomonadota</taxon>
        <taxon>Gammaproteobacteria</taxon>
        <taxon>Cardiobacteriales</taxon>
        <taxon>Ignatzschineriaceae</taxon>
        <taxon>Wohlfahrtiimonas</taxon>
    </lineage>
</organism>
<proteinExistence type="inferred from homology"/>
<comment type="caution">
    <text evidence="2">The sequence shown here is derived from an EMBL/GenBank/DDBJ whole genome shotgun (WGS) entry which is preliminary data.</text>
</comment>
<dbReference type="InterPro" id="IPR005363">
    <property type="entry name" value="UPF0167"/>
</dbReference>
<reference evidence="3" key="1">
    <citation type="journal article" date="2019" name="Int. J. Syst. Evol. Microbiol.">
        <title>The Global Catalogue of Microorganisms (GCM) 10K type strain sequencing project: providing services to taxonomists for standard genome sequencing and annotation.</title>
        <authorList>
            <consortium name="The Broad Institute Genomics Platform"/>
            <consortium name="The Broad Institute Genome Sequencing Center for Infectious Disease"/>
            <person name="Wu L."/>
            <person name="Ma J."/>
        </authorList>
    </citation>
    <scope>NUCLEOTIDE SEQUENCE [LARGE SCALE GENOMIC DNA]</scope>
    <source>
        <strain evidence="3">JCM 18424</strain>
    </source>
</reference>